<dbReference type="Proteomes" id="UP000244855">
    <property type="component" value="Unassembled WGS sequence"/>
</dbReference>
<dbReference type="PANTHER" id="PTHR43798:SF33">
    <property type="entry name" value="HYDROLASE, PUTATIVE (AFU_ORTHOLOGUE AFUA_2G14860)-RELATED"/>
    <property type="match status" value="1"/>
</dbReference>
<dbReference type="PRINTS" id="PR00412">
    <property type="entry name" value="EPOXHYDRLASE"/>
</dbReference>
<dbReference type="STRING" id="97972.A0A2V1D5W9"/>
<dbReference type="Pfam" id="PF00561">
    <property type="entry name" value="Abhydrolase_1"/>
    <property type="match status" value="1"/>
</dbReference>
<evidence type="ECO:0000259" key="1">
    <source>
        <dbReference type="Pfam" id="PF00561"/>
    </source>
</evidence>
<reference evidence="2 3" key="1">
    <citation type="journal article" date="2018" name="Sci. Rep.">
        <title>Comparative genomics provides insights into the lifestyle and reveals functional heterogeneity of dark septate endophytic fungi.</title>
        <authorList>
            <person name="Knapp D.G."/>
            <person name="Nemeth J.B."/>
            <person name="Barry K."/>
            <person name="Hainaut M."/>
            <person name="Henrissat B."/>
            <person name="Johnson J."/>
            <person name="Kuo A."/>
            <person name="Lim J.H.P."/>
            <person name="Lipzen A."/>
            <person name="Nolan M."/>
            <person name="Ohm R.A."/>
            <person name="Tamas L."/>
            <person name="Grigoriev I.V."/>
            <person name="Spatafora J.W."/>
            <person name="Nagy L.G."/>
            <person name="Kovacs G.M."/>
        </authorList>
    </citation>
    <scope>NUCLEOTIDE SEQUENCE [LARGE SCALE GENOMIC DNA]</scope>
    <source>
        <strain evidence="2 3">DSE2036</strain>
    </source>
</reference>
<keyword evidence="3" id="KW-1185">Reference proteome</keyword>
<evidence type="ECO:0000313" key="2">
    <source>
        <dbReference type="EMBL" id="PVH92933.1"/>
    </source>
</evidence>
<organism evidence="2 3">
    <name type="scientific">Periconia macrospinosa</name>
    <dbReference type="NCBI Taxonomy" id="97972"/>
    <lineage>
        <taxon>Eukaryota</taxon>
        <taxon>Fungi</taxon>
        <taxon>Dikarya</taxon>
        <taxon>Ascomycota</taxon>
        <taxon>Pezizomycotina</taxon>
        <taxon>Dothideomycetes</taxon>
        <taxon>Pleosporomycetidae</taxon>
        <taxon>Pleosporales</taxon>
        <taxon>Massarineae</taxon>
        <taxon>Periconiaceae</taxon>
        <taxon>Periconia</taxon>
    </lineage>
</organism>
<dbReference type="OrthoDB" id="284184at2759"/>
<dbReference type="SUPFAM" id="SSF53474">
    <property type="entry name" value="alpha/beta-Hydrolases"/>
    <property type="match status" value="1"/>
</dbReference>
<gene>
    <name evidence="2" type="ORF">DM02DRAFT_604644</name>
</gene>
<protein>
    <submittedName>
        <fullName evidence="2">Epoxide hydrolase</fullName>
    </submittedName>
</protein>
<dbReference type="GO" id="GO:0046464">
    <property type="term" value="P:acylglycerol catabolic process"/>
    <property type="evidence" value="ECO:0007669"/>
    <property type="project" value="TreeGrafter"/>
</dbReference>
<dbReference type="Gene3D" id="3.40.50.1820">
    <property type="entry name" value="alpha/beta hydrolase"/>
    <property type="match status" value="1"/>
</dbReference>
<evidence type="ECO:0000313" key="3">
    <source>
        <dbReference type="Proteomes" id="UP000244855"/>
    </source>
</evidence>
<sequence>MALQHLSKSFKVADGTAYSYVHIAPTSENKTFLLLHGFPSSGYDWRRQIKTLGEKGYGVIVPDLLGYGDTDKPSQIENYKWKTMAGHIAEILAHEGYEKVIGVSHDWGSGLLSRVYNYYPQLLEKLVFVAVPYMEPATFNLDAINELTIQAFGYPVFGYWKFFNGDDAAKICDEHNNAVTSLLYPVTPVTQRNHLCPFGAAKEWISNGTVPKEIPTWLSPAEISTHNDILGKGGYTGPLNWYKAVIRGYNDEDEANIPDDRRTINAPTLFINGLDDPITRPEVAEQISQSGRIPNVTLSKIAGAGHWVYLEKEVEFLDSLLNFVKTA</sequence>
<dbReference type="InterPro" id="IPR050266">
    <property type="entry name" value="AB_hydrolase_sf"/>
</dbReference>
<dbReference type="AlphaFoldDB" id="A0A2V1D5W9"/>
<dbReference type="InterPro" id="IPR000073">
    <property type="entry name" value="AB_hydrolase_1"/>
</dbReference>
<dbReference type="GO" id="GO:0016020">
    <property type="term" value="C:membrane"/>
    <property type="evidence" value="ECO:0007669"/>
    <property type="project" value="TreeGrafter"/>
</dbReference>
<keyword evidence="2" id="KW-0378">Hydrolase</keyword>
<dbReference type="InterPro" id="IPR029058">
    <property type="entry name" value="AB_hydrolase_fold"/>
</dbReference>
<dbReference type="InterPro" id="IPR000639">
    <property type="entry name" value="Epox_hydrolase-like"/>
</dbReference>
<dbReference type="EMBL" id="KZ805632">
    <property type="protein sequence ID" value="PVH92933.1"/>
    <property type="molecule type" value="Genomic_DNA"/>
</dbReference>
<name>A0A2V1D5W9_9PLEO</name>
<proteinExistence type="predicted"/>
<dbReference type="GO" id="GO:0047372">
    <property type="term" value="F:monoacylglycerol lipase activity"/>
    <property type="evidence" value="ECO:0007669"/>
    <property type="project" value="TreeGrafter"/>
</dbReference>
<dbReference type="PANTHER" id="PTHR43798">
    <property type="entry name" value="MONOACYLGLYCEROL LIPASE"/>
    <property type="match status" value="1"/>
</dbReference>
<accession>A0A2V1D5W9</accession>
<feature type="domain" description="AB hydrolase-1" evidence="1">
    <location>
        <begin position="31"/>
        <end position="312"/>
    </location>
</feature>